<dbReference type="Pfam" id="PF00288">
    <property type="entry name" value="GHMP_kinases_N"/>
    <property type="match status" value="1"/>
</dbReference>
<dbReference type="GO" id="GO:0050201">
    <property type="term" value="F:fucokinase activity"/>
    <property type="evidence" value="ECO:0007669"/>
    <property type="project" value="TreeGrafter"/>
</dbReference>
<dbReference type="Gene3D" id="3.30.230.120">
    <property type="match status" value="1"/>
</dbReference>
<comment type="caution">
    <text evidence="6">The sequence shown here is derived from an EMBL/GenBank/DDBJ whole genome shotgun (WGS) entry which is preliminary data.</text>
</comment>
<dbReference type="InterPro" id="IPR052203">
    <property type="entry name" value="GHMP_Kinase-Related"/>
</dbReference>
<dbReference type="SUPFAM" id="SSF54211">
    <property type="entry name" value="Ribosomal protein S5 domain 2-like"/>
    <property type="match status" value="1"/>
</dbReference>
<reference evidence="6" key="1">
    <citation type="submission" date="2013-08" db="EMBL/GenBank/DDBJ databases">
        <authorList>
            <person name="Mendez C."/>
            <person name="Richter M."/>
            <person name="Ferrer M."/>
            <person name="Sanchez J."/>
        </authorList>
    </citation>
    <scope>NUCLEOTIDE SEQUENCE</scope>
</reference>
<keyword evidence="2" id="KW-0547">Nucleotide-binding</keyword>
<evidence type="ECO:0000256" key="4">
    <source>
        <dbReference type="ARBA" id="ARBA00022840"/>
    </source>
</evidence>
<feature type="non-terminal residue" evidence="6">
    <location>
        <position position="261"/>
    </location>
</feature>
<dbReference type="SUPFAM" id="SSF55060">
    <property type="entry name" value="GHMP Kinase, C-terminal domain"/>
    <property type="match status" value="1"/>
</dbReference>
<dbReference type="GO" id="GO:0005524">
    <property type="term" value="F:ATP binding"/>
    <property type="evidence" value="ECO:0007669"/>
    <property type="project" value="UniProtKB-KW"/>
</dbReference>
<evidence type="ECO:0000256" key="1">
    <source>
        <dbReference type="ARBA" id="ARBA00022679"/>
    </source>
</evidence>
<dbReference type="InterPro" id="IPR020568">
    <property type="entry name" value="Ribosomal_Su5_D2-typ_SF"/>
</dbReference>
<keyword evidence="3 6" id="KW-0418">Kinase</keyword>
<name>T0ZAQ3_9ZZZZ</name>
<dbReference type="AlphaFoldDB" id="T0ZAQ3"/>
<accession>T0ZAQ3</accession>
<evidence type="ECO:0000259" key="5">
    <source>
        <dbReference type="Pfam" id="PF00288"/>
    </source>
</evidence>
<keyword evidence="1" id="KW-0808">Transferase</keyword>
<dbReference type="PANTHER" id="PTHR32463:SF0">
    <property type="entry name" value="L-FUCOSE KINASE"/>
    <property type="match status" value="1"/>
</dbReference>
<organism evidence="6">
    <name type="scientific">mine drainage metagenome</name>
    <dbReference type="NCBI Taxonomy" id="410659"/>
    <lineage>
        <taxon>unclassified sequences</taxon>
        <taxon>metagenomes</taxon>
        <taxon>ecological metagenomes</taxon>
    </lineage>
</organism>
<dbReference type="InterPro" id="IPR036554">
    <property type="entry name" value="GHMP_kinase_C_sf"/>
</dbReference>
<reference evidence="6" key="2">
    <citation type="journal article" date="2014" name="ISME J.">
        <title>Microbial stratification in low pH oxic and suboxic macroscopic growths along an acid mine drainage.</title>
        <authorList>
            <person name="Mendez-Garcia C."/>
            <person name="Mesa V."/>
            <person name="Sprenger R.R."/>
            <person name="Richter M."/>
            <person name="Diez M.S."/>
            <person name="Solano J."/>
            <person name="Bargiela R."/>
            <person name="Golyshina O.V."/>
            <person name="Manteca A."/>
            <person name="Ramos J.L."/>
            <person name="Gallego J.R."/>
            <person name="Llorente I."/>
            <person name="Martins Dos Santos V.A."/>
            <person name="Jensen O.N."/>
            <person name="Pelaez A.I."/>
            <person name="Sanchez J."/>
            <person name="Ferrer M."/>
        </authorList>
    </citation>
    <scope>NUCLEOTIDE SEQUENCE</scope>
</reference>
<evidence type="ECO:0000256" key="2">
    <source>
        <dbReference type="ARBA" id="ARBA00022741"/>
    </source>
</evidence>
<proteinExistence type="predicted"/>
<protein>
    <submittedName>
        <fullName evidence="6">Capsular biosynthesis sugar kinase</fullName>
    </submittedName>
</protein>
<dbReference type="GO" id="GO:0042352">
    <property type="term" value="P:GDP-L-fucose salvage"/>
    <property type="evidence" value="ECO:0007669"/>
    <property type="project" value="TreeGrafter"/>
</dbReference>
<dbReference type="InterPro" id="IPR006204">
    <property type="entry name" value="GHMP_kinase_N_dom"/>
</dbReference>
<dbReference type="PANTHER" id="PTHR32463">
    <property type="entry name" value="L-FUCOSE KINASE"/>
    <property type="match status" value="1"/>
</dbReference>
<dbReference type="PRINTS" id="PR00960">
    <property type="entry name" value="LMBPPROTEIN"/>
</dbReference>
<gene>
    <name evidence="6" type="ORF">B1B_19383</name>
</gene>
<keyword evidence="4" id="KW-0067">ATP-binding</keyword>
<feature type="domain" description="GHMP kinase N-terminal" evidence="5">
    <location>
        <begin position="82"/>
        <end position="173"/>
    </location>
</feature>
<evidence type="ECO:0000256" key="3">
    <source>
        <dbReference type="ARBA" id="ARBA00022777"/>
    </source>
</evidence>
<dbReference type="EMBL" id="AUZY01013023">
    <property type="protein sequence ID" value="EQD26930.1"/>
    <property type="molecule type" value="Genomic_DNA"/>
</dbReference>
<dbReference type="InterPro" id="IPR001174">
    <property type="entry name" value="HddA/FKP"/>
</dbReference>
<sequence length="261" mass="28917">MQVVRSKAPLRISFAGGGTDVSPYPEEKGGAVLNCTIDKFAYATLDIEPDGKGETGVHSLDYDMKSRYATPDDLVYNGELDLVKAALRILRPSDPARPQSADSLNMFLHSDAPPGTGLGSSSTMCVALVGAFQHYLREPWTQYEVAEIAYHIKRNELGLRGGRQDQYAATFGGFNFMEFTKERAIVTPLKIQPEIANELAYRLLLCYTGTSHFSNDIIREQQRAYTAKARETVDALDATKKLAIDMKNELLRGNIDEMGRL</sequence>
<evidence type="ECO:0000313" key="6">
    <source>
        <dbReference type="EMBL" id="EQD26930.1"/>
    </source>
</evidence>